<dbReference type="EMBL" id="JBHTOF010000033">
    <property type="protein sequence ID" value="MFD1465433.1"/>
    <property type="molecule type" value="Genomic_DNA"/>
</dbReference>
<dbReference type="Proteomes" id="UP001597244">
    <property type="component" value="Unassembled WGS sequence"/>
</dbReference>
<organism evidence="3 4">
    <name type="scientific">Lapidilactobacillus mulanensis</name>
    <dbReference type="NCBI Taxonomy" id="2485999"/>
    <lineage>
        <taxon>Bacteria</taxon>
        <taxon>Bacillati</taxon>
        <taxon>Bacillota</taxon>
        <taxon>Bacilli</taxon>
        <taxon>Lactobacillales</taxon>
        <taxon>Lactobacillaceae</taxon>
        <taxon>Lapidilactobacillus</taxon>
    </lineage>
</organism>
<dbReference type="RefSeq" id="WP_125577883.1">
    <property type="nucleotide sequence ID" value="NZ_JBHTOF010000033.1"/>
</dbReference>
<feature type="transmembrane region" description="Helical" evidence="2">
    <location>
        <begin position="246"/>
        <end position="264"/>
    </location>
</feature>
<dbReference type="InterPro" id="IPR005754">
    <property type="entry name" value="Sortase"/>
</dbReference>
<proteinExistence type="predicted"/>
<reference evidence="4" key="1">
    <citation type="journal article" date="2019" name="Int. J. Syst. Evol. Microbiol.">
        <title>The Global Catalogue of Microorganisms (GCM) 10K type strain sequencing project: providing services to taxonomists for standard genome sequencing and annotation.</title>
        <authorList>
            <consortium name="The Broad Institute Genomics Platform"/>
            <consortium name="The Broad Institute Genome Sequencing Center for Infectious Disease"/>
            <person name="Wu L."/>
            <person name="Ma J."/>
        </authorList>
    </citation>
    <scope>NUCLEOTIDE SEQUENCE [LARGE SCALE GENOMIC DNA]</scope>
    <source>
        <strain evidence="4">CCM 8951</strain>
    </source>
</reference>
<sequence>MKKFKQRLPLILSLLLILVGIGVLLYPVVANQLASAHRYQVVDETKDYFAKRRAEYKKKKTLMADYNKYIYAHQNSRYAPKVTIDQIFPDNEQVAMGSIDVPAISIKKMPFYFGTSDQTLNKGLGVFAQGSLPVGGKNTHAVITGHSGIENQIYFDNIGHLKLGDVFYLTTFGKKYAYQVYKKEVVLPDQIHKTDIKSGEDSVTLLTCTPVYFNTHRMLVTGKRIPLKRAEKKVVEKRDVFTYQNIALAITALLILLIIIFLIVRRHHAKKRKQKGESHDQK</sequence>
<keyword evidence="2" id="KW-0812">Transmembrane</keyword>
<protein>
    <submittedName>
        <fullName evidence="3">Class C sortase</fullName>
    </submittedName>
</protein>
<keyword evidence="1" id="KW-0378">Hydrolase</keyword>
<evidence type="ECO:0000313" key="4">
    <source>
        <dbReference type="Proteomes" id="UP001597244"/>
    </source>
</evidence>
<name>A0ABW4DNL8_9LACO</name>
<comment type="caution">
    <text evidence="3">The sequence shown here is derived from an EMBL/GenBank/DDBJ whole genome shotgun (WGS) entry which is preliminary data.</text>
</comment>
<dbReference type="InterPro" id="IPR042002">
    <property type="entry name" value="Sortase_C"/>
</dbReference>
<dbReference type="InterPro" id="IPR023365">
    <property type="entry name" value="Sortase_dom-sf"/>
</dbReference>
<evidence type="ECO:0000256" key="1">
    <source>
        <dbReference type="ARBA" id="ARBA00022801"/>
    </source>
</evidence>
<dbReference type="CDD" id="cd05827">
    <property type="entry name" value="Sortase_C"/>
    <property type="match status" value="1"/>
</dbReference>
<accession>A0ABW4DNL8</accession>
<keyword evidence="4" id="KW-1185">Reference proteome</keyword>
<gene>
    <name evidence="3" type="ORF">ACFQ4L_04920</name>
</gene>
<keyword evidence="2" id="KW-0472">Membrane</keyword>
<dbReference type="Pfam" id="PF04203">
    <property type="entry name" value="Sortase"/>
    <property type="match status" value="1"/>
</dbReference>
<dbReference type="Gene3D" id="2.40.260.10">
    <property type="entry name" value="Sortase"/>
    <property type="match status" value="1"/>
</dbReference>
<dbReference type="NCBIfam" id="NF033745">
    <property type="entry name" value="class_C_sortase"/>
    <property type="match status" value="1"/>
</dbReference>
<dbReference type="SUPFAM" id="SSF63817">
    <property type="entry name" value="Sortase"/>
    <property type="match status" value="1"/>
</dbReference>
<evidence type="ECO:0000256" key="2">
    <source>
        <dbReference type="SAM" id="Phobius"/>
    </source>
</evidence>
<keyword evidence="2" id="KW-1133">Transmembrane helix</keyword>
<dbReference type="NCBIfam" id="TIGR01076">
    <property type="entry name" value="sortase_fam"/>
    <property type="match status" value="1"/>
</dbReference>
<evidence type="ECO:0000313" key="3">
    <source>
        <dbReference type="EMBL" id="MFD1465433.1"/>
    </source>
</evidence>